<accession>A0AAN4QCI8</accession>
<comment type="caution">
    <text evidence="1">The sequence shown here is derived from an EMBL/GenBank/DDBJ whole genome shotgun (WGS) entry which is preliminary data.</text>
</comment>
<dbReference type="EMBL" id="BGKA01000300">
    <property type="protein sequence ID" value="GBH21547.1"/>
    <property type="molecule type" value="Genomic_DNA"/>
</dbReference>
<evidence type="ECO:0000313" key="2">
    <source>
        <dbReference type="Proteomes" id="UP000248291"/>
    </source>
</evidence>
<gene>
    <name evidence="1" type="ORF">KPSA3_07595</name>
</gene>
<dbReference type="AlphaFoldDB" id="A0AAN4QCI8"/>
<reference evidence="1 2" key="1">
    <citation type="submission" date="2018-04" db="EMBL/GenBank/DDBJ databases">
        <title>Draft genome sequence of Pseudomonas syringae pv. actinidiae biovar 3 strains isolated from kiwifruit in Kagawa prefecture.</title>
        <authorList>
            <person name="Tabuchi M."/>
            <person name="Saito M."/>
            <person name="Fujiwara S."/>
            <person name="Sasa N."/>
            <person name="Akimitsu K."/>
            <person name="Gomi K."/>
            <person name="Konishi-Sugita S."/>
            <person name="Hamano K."/>
            <person name="Kataoka I."/>
        </authorList>
    </citation>
    <scope>NUCLEOTIDE SEQUENCE [LARGE SCALE GENOMIC DNA]</scope>
    <source>
        <strain evidence="1 2">MAFF212211</strain>
    </source>
</reference>
<sequence>MFHSQPVADIRAQQPVLLMQAVRCEMIALDHCLEQLGE</sequence>
<organism evidence="1 2">
    <name type="scientific">Pseudomonas syringae pv. actinidiae</name>
    <dbReference type="NCBI Taxonomy" id="103796"/>
    <lineage>
        <taxon>Bacteria</taxon>
        <taxon>Pseudomonadati</taxon>
        <taxon>Pseudomonadota</taxon>
        <taxon>Gammaproteobacteria</taxon>
        <taxon>Pseudomonadales</taxon>
        <taxon>Pseudomonadaceae</taxon>
        <taxon>Pseudomonas</taxon>
        <taxon>Pseudomonas syringae</taxon>
    </lineage>
</organism>
<name>A0AAN4QCI8_PSESF</name>
<protein>
    <submittedName>
        <fullName evidence="1">Uncharacterized protein</fullName>
    </submittedName>
</protein>
<proteinExistence type="predicted"/>
<dbReference type="Proteomes" id="UP000248291">
    <property type="component" value="Unassembled WGS sequence"/>
</dbReference>
<evidence type="ECO:0000313" key="1">
    <source>
        <dbReference type="EMBL" id="GBH21547.1"/>
    </source>
</evidence>